<feature type="binding site" evidence="5">
    <location>
        <position position="180"/>
    </location>
    <ligand>
        <name>adenosylcob(III)alamin</name>
        <dbReference type="ChEBI" id="CHEBI:18408"/>
    </ligand>
</feature>
<evidence type="ECO:0000256" key="4">
    <source>
        <dbReference type="ARBA" id="ARBA00024446"/>
    </source>
</evidence>
<dbReference type="InterPro" id="IPR042251">
    <property type="entry name" value="EutC_C"/>
</dbReference>
<comment type="subcellular location">
    <subcellularLocation>
        <location evidence="5">Bacterial microcompartment</location>
    </subcellularLocation>
</comment>
<dbReference type="GO" id="GO:0009350">
    <property type="term" value="C:ethanolamine ammonia-lyase complex"/>
    <property type="evidence" value="ECO:0007669"/>
    <property type="project" value="UniProtKB-UniRule"/>
</dbReference>
<comment type="function">
    <text evidence="5">Catalyzes the deamination of various vicinal amino-alcohols to oxo compounds. Allows this organism to utilize ethanolamine as the sole source of nitrogen and carbon in the presence of external vitamin B12.</text>
</comment>
<protein>
    <recommendedName>
        <fullName evidence="5">Ethanolamine ammonia-lyase small subunit</fullName>
        <shortName evidence="5">EAL small subunit</shortName>
        <ecNumber evidence="5">4.3.1.7</ecNumber>
    </recommendedName>
</protein>
<dbReference type="InterPro" id="IPR009246">
    <property type="entry name" value="EutC"/>
</dbReference>
<evidence type="ECO:0000313" key="7">
    <source>
        <dbReference type="Proteomes" id="UP000188937"/>
    </source>
</evidence>
<evidence type="ECO:0000256" key="1">
    <source>
        <dbReference type="ARBA" id="ARBA00022628"/>
    </source>
</evidence>
<proteinExistence type="inferred from homology"/>
<dbReference type="GO" id="GO:0006520">
    <property type="term" value="P:amino acid metabolic process"/>
    <property type="evidence" value="ECO:0007669"/>
    <property type="project" value="InterPro"/>
</dbReference>
<dbReference type="GO" id="GO:0046336">
    <property type="term" value="P:ethanolamine catabolic process"/>
    <property type="evidence" value="ECO:0007669"/>
    <property type="project" value="UniProtKB-UniRule"/>
</dbReference>
<dbReference type="PANTHER" id="PTHR39330:SF1">
    <property type="entry name" value="ETHANOLAMINE AMMONIA-LYASE SMALL SUBUNIT"/>
    <property type="match status" value="1"/>
</dbReference>
<dbReference type="GO" id="GO:0031419">
    <property type="term" value="F:cobalamin binding"/>
    <property type="evidence" value="ECO:0007669"/>
    <property type="project" value="UniProtKB-UniRule"/>
</dbReference>
<dbReference type="GO" id="GO:0031471">
    <property type="term" value="C:ethanolamine degradation polyhedral organelle"/>
    <property type="evidence" value="ECO:0007669"/>
    <property type="project" value="UniProtKB-UniRule"/>
</dbReference>
<keyword evidence="3 5" id="KW-0170">Cobalt</keyword>
<evidence type="ECO:0000256" key="3">
    <source>
        <dbReference type="ARBA" id="ARBA00023285"/>
    </source>
</evidence>
<comment type="similarity">
    <text evidence="5">Belongs to the EutC family.</text>
</comment>
<dbReference type="HAMAP" id="MF_00601">
    <property type="entry name" value="EutC"/>
    <property type="match status" value="1"/>
</dbReference>
<dbReference type="KEGG" id="aace:A0U92_01620"/>
<dbReference type="Proteomes" id="UP000188937">
    <property type="component" value="Chromosome"/>
</dbReference>
<name>A0A1U9KD72_ACEAC</name>
<comment type="catalytic activity">
    <reaction evidence="5">
        <text>ethanolamine = acetaldehyde + NH4(+)</text>
        <dbReference type="Rhea" id="RHEA:15313"/>
        <dbReference type="ChEBI" id="CHEBI:15343"/>
        <dbReference type="ChEBI" id="CHEBI:28938"/>
        <dbReference type="ChEBI" id="CHEBI:57603"/>
        <dbReference type="EC" id="4.3.1.7"/>
    </reaction>
</comment>
<accession>A0A1U9KD72</accession>
<evidence type="ECO:0000256" key="5">
    <source>
        <dbReference type="HAMAP-Rule" id="MF_00601"/>
    </source>
</evidence>
<dbReference type="STRING" id="435.A0U92_01620"/>
<keyword evidence="7" id="KW-1185">Reference proteome</keyword>
<keyword evidence="4 5" id="KW-1283">Bacterial microcompartment</keyword>
<evidence type="ECO:0000256" key="2">
    <source>
        <dbReference type="ARBA" id="ARBA00023239"/>
    </source>
</evidence>
<keyword evidence="1 5" id="KW-0846">Cobalamin</keyword>
<dbReference type="NCBIfam" id="NF003971">
    <property type="entry name" value="PRK05465.1"/>
    <property type="match status" value="1"/>
</dbReference>
<gene>
    <name evidence="5" type="primary">eutC</name>
    <name evidence="6" type="ORF">A0U92_01620</name>
</gene>
<dbReference type="PANTHER" id="PTHR39330">
    <property type="entry name" value="ETHANOLAMINE AMMONIA-LYASE LIGHT CHAIN"/>
    <property type="match status" value="1"/>
</dbReference>
<dbReference type="InterPro" id="IPR042255">
    <property type="entry name" value="EutC_N"/>
</dbReference>
<dbReference type="OrthoDB" id="114248at2"/>
<dbReference type="Gene3D" id="3.40.50.11240">
    <property type="entry name" value="Ethanolamine ammonia-lyase light chain (EutC)"/>
    <property type="match status" value="1"/>
</dbReference>
<dbReference type="EC" id="4.3.1.7" evidence="5"/>
<dbReference type="AlphaFoldDB" id="A0A1U9KD72"/>
<comment type="cofactor">
    <cofactor evidence="5">
        <name>adenosylcob(III)alamin</name>
        <dbReference type="ChEBI" id="CHEBI:18408"/>
    </cofactor>
    <text evidence="5">Binds between the large and small subunits.</text>
</comment>
<organism evidence="6 7">
    <name type="scientific">Acetobacter aceti</name>
    <dbReference type="NCBI Taxonomy" id="435"/>
    <lineage>
        <taxon>Bacteria</taxon>
        <taxon>Pseudomonadati</taxon>
        <taxon>Pseudomonadota</taxon>
        <taxon>Alphaproteobacteria</taxon>
        <taxon>Acetobacterales</taxon>
        <taxon>Acetobacteraceae</taxon>
        <taxon>Acetobacter</taxon>
        <taxon>Acetobacter subgen. Acetobacter</taxon>
    </lineage>
</organism>
<dbReference type="Gene3D" id="1.10.30.40">
    <property type="entry name" value="Ethanolamine ammonia-lyase light chain (EutC), N-terminal domain"/>
    <property type="match status" value="1"/>
</dbReference>
<keyword evidence="2 5" id="KW-0456">Lyase</keyword>
<sequence>MTDDSRPTPQQTTIVSPDPWQGLRSLTRARIGLGRSGNAQRSTDVLAFQAAHAQARDAVHAPLDIKTMQTQLNGEPCLIVHSRAPDRPTYLRRPDLGRRLDAESLAGLEKGSWDAVFVVADGLSSVAATEGAVALYHAMKDRLKDWSLAPLVIVKEGRVAIGDEIAAAMGASMVVMMIGERPGLSVANSMGIYLTYAPRVGCPDSARNCLSNIHPHGLKTVVAADKLAWLMREARQRKLTGVDLKDDAPESMLIEQTPPALDKDTHV</sequence>
<comment type="pathway">
    <text evidence="5">Amine and polyamine degradation; ethanolamine degradation.</text>
</comment>
<dbReference type="UniPathway" id="UPA00560"/>
<dbReference type="Pfam" id="PF05985">
    <property type="entry name" value="EutC"/>
    <property type="match status" value="1"/>
</dbReference>
<evidence type="ECO:0000313" key="6">
    <source>
        <dbReference type="EMBL" id="AQS83679.1"/>
    </source>
</evidence>
<reference evidence="6 7" key="1">
    <citation type="submission" date="2016-03" db="EMBL/GenBank/DDBJ databases">
        <title>Acetic acid bacteria sequencing.</title>
        <authorList>
            <person name="Brandt J."/>
            <person name="Jakob F."/>
            <person name="Vogel R.F."/>
        </authorList>
    </citation>
    <scope>NUCLEOTIDE SEQUENCE [LARGE SCALE GENOMIC DNA]</scope>
    <source>
        <strain evidence="6 7">TMW2.1153</strain>
    </source>
</reference>
<feature type="binding site" evidence="5">
    <location>
        <position position="209"/>
    </location>
    <ligand>
        <name>adenosylcob(III)alamin</name>
        <dbReference type="ChEBI" id="CHEBI:18408"/>
    </ligand>
</feature>
<dbReference type="RefSeq" id="WP_077811709.1">
    <property type="nucleotide sequence ID" value="NZ_CP014692.1"/>
</dbReference>
<comment type="subunit">
    <text evidence="5">The basic unit is a heterodimer which dimerizes to form tetramers. The heterotetramers trimerize; 6 large subunits form a core ring with 6 small subunits projecting outwards.</text>
</comment>
<dbReference type="PIRSF" id="PIRSF018982">
    <property type="entry name" value="EutC"/>
    <property type="match status" value="1"/>
</dbReference>
<dbReference type="EMBL" id="CP014692">
    <property type="protein sequence ID" value="AQS83679.1"/>
    <property type="molecule type" value="Genomic_DNA"/>
</dbReference>
<dbReference type="GO" id="GO:0008851">
    <property type="term" value="F:ethanolamine ammonia-lyase activity"/>
    <property type="evidence" value="ECO:0007669"/>
    <property type="project" value="UniProtKB-UniRule"/>
</dbReference>
<feature type="binding site" evidence="5">
    <location>
        <position position="159"/>
    </location>
    <ligand>
        <name>adenosylcob(III)alamin</name>
        <dbReference type="ChEBI" id="CHEBI:18408"/>
    </ligand>
</feature>